<feature type="region of interest" description="Disordered" evidence="6">
    <location>
        <begin position="1"/>
        <end position="22"/>
    </location>
</feature>
<keyword evidence="5 10" id="KW-0560">Oxidoreductase</keyword>
<dbReference type="InterPro" id="IPR009075">
    <property type="entry name" value="AcylCo_DH/oxidase_C"/>
</dbReference>
<dbReference type="EMBL" id="JBHSBL010000018">
    <property type="protein sequence ID" value="MFC4068205.1"/>
    <property type="molecule type" value="Genomic_DNA"/>
</dbReference>
<dbReference type="InterPro" id="IPR013786">
    <property type="entry name" value="AcylCoA_DH/ox_N"/>
</dbReference>
<dbReference type="Pfam" id="PF00441">
    <property type="entry name" value="Acyl-CoA_dh_1"/>
    <property type="match status" value="1"/>
</dbReference>
<evidence type="ECO:0000256" key="6">
    <source>
        <dbReference type="SAM" id="MobiDB-lite"/>
    </source>
</evidence>
<name>A0ABV8J2P3_9ACTN</name>
<dbReference type="Gene3D" id="1.10.540.10">
    <property type="entry name" value="Acyl-CoA dehydrogenase/oxidase, N-terminal domain"/>
    <property type="match status" value="1"/>
</dbReference>
<dbReference type="GO" id="GO:0016491">
    <property type="term" value="F:oxidoreductase activity"/>
    <property type="evidence" value="ECO:0007669"/>
    <property type="project" value="UniProtKB-KW"/>
</dbReference>
<dbReference type="Pfam" id="PF02771">
    <property type="entry name" value="Acyl-CoA_dh_N"/>
    <property type="match status" value="1"/>
</dbReference>
<dbReference type="Proteomes" id="UP001595867">
    <property type="component" value="Unassembled WGS sequence"/>
</dbReference>
<evidence type="ECO:0000256" key="2">
    <source>
        <dbReference type="ARBA" id="ARBA00009347"/>
    </source>
</evidence>
<accession>A0ABV8J2P3</accession>
<dbReference type="InterPro" id="IPR006091">
    <property type="entry name" value="Acyl-CoA_Oxase/DH_mid-dom"/>
</dbReference>
<evidence type="ECO:0000313" key="10">
    <source>
        <dbReference type="EMBL" id="MFC4068205.1"/>
    </source>
</evidence>
<proteinExistence type="inferred from homology"/>
<protein>
    <submittedName>
        <fullName evidence="10">Acyl-CoA dehydrogenase family protein</fullName>
        <ecNumber evidence="10">1.-.-.-</ecNumber>
    </submittedName>
</protein>
<sequence>MSTNVSEKQARQTAEAARESEWRQPSFGRELFLGRFRLDLIHPRPAPTPRPEFLDRLADYLRSEVDGARIEREARIPDEVFHGLAELGAFGMKIDTEYGGLGLSNLHYCQALTMTGSVNAAVGALLSAHQSIGVPQPLKMFGTPEQKKAFLPRLAGGEVSAFLLTEPDVGSDPARLGTVAEPVEGGFRLNGVKLWATNGTVATLLVVMARVPEKGITAFVVEGDSPGITVERRNAFLGLRGLENSVTRFHDVFVPEANVIGGLGKGLRIALTTLNTGRLSLPAMCVGAGKRALAIAREWSADRVQWGRPVGSHEAVAKKIAFIAASTYAMESMLDLCCLIADDARNDIRIEAALVKLFASEIAWQVADELIQIRGGRGYETADSLAARGERASESEQILRDLRINRIFEGSTEIMHLLIAREAVDAHLSVAGDIIDPEADLGRKARAGARAGAFYARWLPTLTVGQGQNPAGYGEFGPLAAHLRYVERASRKLARSTFYAMSRWQGKMERKQAFLGRIVDIGAELFAMAAVCSRAHAERDDRPEGRELADLFCRQSRLRAEAGFAALWDNTDRLDVTAAERVLAGRYAFLEEGVIHPPADTPWVAPWSPGASTAEDVRRRLK</sequence>
<evidence type="ECO:0000256" key="4">
    <source>
        <dbReference type="ARBA" id="ARBA00022827"/>
    </source>
</evidence>
<dbReference type="PANTHER" id="PTHR43884:SF9">
    <property type="entry name" value="COMPLEX I ASSEMBLY FACTOR ACAD9, MITOCHONDRIAL"/>
    <property type="match status" value="1"/>
</dbReference>
<evidence type="ECO:0000256" key="3">
    <source>
        <dbReference type="ARBA" id="ARBA00022630"/>
    </source>
</evidence>
<evidence type="ECO:0000259" key="7">
    <source>
        <dbReference type="Pfam" id="PF00441"/>
    </source>
</evidence>
<comment type="caution">
    <text evidence="10">The sequence shown here is derived from an EMBL/GenBank/DDBJ whole genome shotgun (WGS) entry which is preliminary data.</text>
</comment>
<dbReference type="InterPro" id="IPR046373">
    <property type="entry name" value="Acyl-CoA_Oxase/DH_mid-dom_sf"/>
</dbReference>
<dbReference type="InterPro" id="IPR036250">
    <property type="entry name" value="AcylCo_DH-like_C"/>
</dbReference>
<feature type="domain" description="Acyl-CoA oxidase/dehydrogenase middle" evidence="8">
    <location>
        <begin position="161"/>
        <end position="252"/>
    </location>
</feature>
<comment type="similarity">
    <text evidence="2 5">Belongs to the acyl-CoA dehydrogenase family.</text>
</comment>
<dbReference type="InterPro" id="IPR009100">
    <property type="entry name" value="AcylCoA_DH/oxidase_NM_dom_sf"/>
</dbReference>
<reference evidence="11" key="1">
    <citation type="journal article" date="2019" name="Int. J. Syst. Evol. Microbiol.">
        <title>The Global Catalogue of Microorganisms (GCM) 10K type strain sequencing project: providing services to taxonomists for standard genome sequencing and annotation.</title>
        <authorList>
            <consortium name="The Broad Institute Genomics Platform"/>
            <consortium name="The Broad Institute Genome Sequencing Center for Infectious Disease"/>
            <person name="Wu L."/>
            <person name="Ma J."/>
        </authorList>
    </citation>
    <scope>NUCLEOTIDE SEQUENCE [LARGE SCALE GENOMIC DNA]</scope>
    <source>
        <strain evidence="11">TBRC 5832</strain>
    </source>
</reference>
<dbReference type="EC" id="1.-.-.-" evidence="10"/>
<dbReference type="RefSeq" id="WP_378069072.1">
    <property type="nucleotide sequence ID" value="NZ_JBHSBL010000018.1"/>
</dbReference>
<evidence type="ECO:0000256" key="5">
    <source>
        <dbReference type="RuleBase" id="RU362125"/>
    </source>
</evidence>
<feature type="domain" description="Acyl-CoA dehydrogenase/oxidase N-terminal" evidence="9">
    <location>
        <begin position="53"/>
        <end position="158"/>
    </location>
</feature>
<organism evidence="10 11">
    <name type="scientific">Actinoplanes subglobosus</name>
    <dbReference type="NCBI Taxonomy" id="1547892"/>
    <lineage>
        <taxon>Bacteria</taxon>
        <taxon>Bacillati</taxon>
        <taxon>Actinomycetota</taxon>
        <taxon>Actinomycetes</taxon>
        <taxon>Micromonosporales</taxon>
        <taxon>Micromonosporaceae</taxon>
        <taxon>Actinoplanes</taxon>
    </lineage>
</organism>
<dbReference type="Gene3D" id="2.40.110.10">
    <property type="entry name" value="Butyryl-CoA Dehydrogenase, subunit A, domain 2"/>
    <property type="match status" value="1"/>
</dbReference>
<dbReference type="PANTHER" id="PTHR43884">
    <property type="entry name" value="ACYL-COA DEHYDROGENASE"/>
    <property type="match status" value="1"/>
</dbReference>
<keyword evidence="4 5" id="KW-0274">FAD</keyword>
<dbReference type="Gene3D" id="1.20.140.10">
    <property type="entry name" value="Butyryl-CoA Dehydrogenase, subunit A, domain 3"/>
    <property type="match status" value="2"/>
</dbReference>
<evidence type="ECO:0000313" key="11">
    <source>
        <dbReference type="Proteomes" id="UP001595867"/>
    </source>
</evidence>
<dbReference type="SUPFAM" id="SSF56645">
    <property type="entry name" value="Acyl-CoA dehydrogenase NM domain-like"/>
    <property type="match status" value="1"/>
</dbReference>
<dbReference type="SUPFAM" id="SSF47203">
    <property type="entry name" value="Acyl-CoA dehydrogenase C-terminal domain-like"/>
    <property type="match status" value="1"/>
</dbReference>
<evidence type="ECO:0000259" key="8">
    <source>
        <dbReference type="Pfam" id="PF02770"/>
    </source>
</evidence>
<evidence type="ECO:0000256" key="1">
    <source>
        <dbReference type="ARBA" id="ARBA00001974"/>
    </source>
</evidence>
<keyword evidence="3 5" id="KW-0285">Flavoprotein</keyword>
<keyword evidence="11" id="KW-1185">Reference proteome</keyword>
<dbReference type="InterPro" id="IPR037069">
    <property type="entry name" value="AcylCoA_DH/ox_N_sf"/>
</dbReference>
<feature type="domain" description="Acyl-CoA dehydrogenase/oxidase C-terminal" evidence="7">
    <location>
        <begin position="264"/>
        <end position="422"/>
    </location>
</feature>
<evidence type="ECO:0000259" key="9">
    <source>
        <dbReference type="Pfam" id="PF02771"/>
    </source>
</evidence>
<dbReference type="Pfam" id="PF02770">
    <property type="entry name" value="Acyl-CoA_dh_M"/>
    <property type="match status" value="1"/>
</dbReference>
<gene>
    <name evidence="10" type="ORF">ACFO0C_25040</name>
</gene>
<comment type="cofactor">
    <cofactor evidence="1 5">
        <name>FAD</name>
        <dbReference type="ChEBI" id="CHEBI:57692"/>
    </cofactor>
</comment>